<sequence>MKAVKEPDKIDAGRKGRLIAQRAIDEEHLLRVIYEKDNRIVISYILSGEEWQI</sequence>
<dbReference type="RefSeq" id="WP_157203081.1">
    <property type="nucleotide sequence ID" value="NZ_DUIH01000004.1"/>
</dbReference>
<evidence type="ECO:0000313" key="1">
    <source>
        <dbReference type="EMBL" id="HIH69223.1"/>
    </source>
</evidence>
<name>A0A832RS46_9EURY</name>
<dbReference type="Proteomes" id="UP000600363">
    <property type="component" value="Unassembled WGS sequence"/>
</dbReference>
<dbReference type="EMBL" id="DUIH01000004">
    <property type="protein sequence ID" value="HIH69223.1"/>
    <property type="molecule type" value="Genomic_DNA"/>
</dbReference>
<accession>A0A832RS46</accession>
<reference evidence="1" key="1">
    <citation type="journal article" date="2020" name="bioRxiv">
        <title>A rank-normalized archaeal taxonomy based on genome phylogeny resolves widespread incomplete and uneven classifications.</title>
        <authorList>
            <person name="Rinke C."/>
            <person name="Chuvochina M."/>
            <person name="Mussig A.J."/>
            <person name="Chaumeil P.-A."/>
            <person name="Waite D.W."/>
            <person name="Whitman W.B."/>
            <person name="Parks D.H."/>
            <person name="Hugenholtz P."/>
        </authorList>
    </citation>
    <scope>NUCLEOTIDE SEQUENCE</scope>
    <source>
        <strain evidence="1">UBA12518</strain>
    </source>
</reference>
<dbReference type="AlphaFoldDB" id="A0A832RS46"/>
<organism evidence="1 2">
    <name type="scientific">Methermicoccus shengliensis</name>
    <dbReference type="NCBI Taxonomy" id="660064"/>
    <lineage>
        <taxon>Archaea</taxon>
        <taxon>Methanobacteriati</taxon>
        <taxon>Methanobacteriota</taxon>
        <taxon>Stenosarchaea group</taxon>
        <taxon>Methanomicrobia</taxon>
        <taxon>Methanosarcinales</taxon>
        <taxon>Methermicoccaceae</taxon>
        <taxon>Methermicoccus</taxon>
    </lineage>
</organism>
<evidence type="ECO:0008006" key="3">
    <source>
        <dbReference type="Google" id="ProtNLM"/>
    </source>
</evidence>
<gene>
    <name evidence="1" type="ORF">HA299_01175</name>
</gene>
<comment type="caution">
    <text evidence="1">The sequence shown here is derived from an EMBL/GenBank/DDBJ whole genome shotgun (WGS) entry which is preliminary data.</text>
</comment>
<protein>
    <recommendedName>
        <fullName evidence="3">DUF4258 domain-containing protein</fullName>
    </recommendedName>
</protein>
<evidence type="ECO:0000313" key="2">
    <source>
        <dbReference type="Proteomes" id="UP000600363"/>
    </source>
</evidence>
<proteinExistence type="predicted"/>